<dbReference type="EMBL" id="SADY01000001">
    <property type="protein sequence ID" value="TQR46300.1"/>
    <property type="molecule type" value="Genomic_DNA"/>
</dbReference>
<evidence type="ECO:0000259" key="3">
    <source>
        <dbReference type="Pfam" id="PF00144"/>
    </source>
</evidence>
<proteinExistence type="predicted"/>
<evidence type="ECO:0000256" key="2">
    <source>
        <dbReference type="ARBA" id="ARBA00023136"/>
    </source>
</evidence>
<dbReference type="InterPro" id="IPR001466">
    <property type="entry name" value="Beta-lactam-related"/>
</dbReference>
<keyword evidence="5" id="KW-1185">Reference proteome</keyword>
<comment type="caution">
    <text evidence="4">The sequence shown here is derived from an EMBL/GenBank/DDBJ whole genome shotgun (WGS) entry which is preliminary data.</text>
</comment>
<protein>
    <submittedName>
        <fullName evidence="4">Class A beta-lactamase-related serine hydrolase</fullName>
    </submittedName>
</protein>
<reference evidence="4 5" key="1">
    <citation type="submission" date="2018-03" db="EMBL/GenBank/DDBJ databases">
        <title>Aerobic endospore-forming bacteria genome sequencing and assembly.</title>
        <authorList>
            <person name="Cavalcante D.A."/>
            <person name="Driks A."/>
            <person name="Putonti C."/>
            <person name="De-Souza M.T."/>
        </authorList>
    </citation>
    <scope>NUCLEOTIDE SEQUENCE [LARGE SCALE GENOMIC DNA]</scope>
    <source>
        <strain evidence="4 5">SDF0028</strain>
    </source>
</reference>
<dbReference type="Pfam" id="PF00144">
    <property type="entry name" value="Beta-lactamase"/>
    <property type="match status" value="1"/>
</dbReference>
<dbReference type="Proteomes" id="UP000316208">
    <property type="component" value="Unassembled WGS sequence"/>
</dbReference>
<gene>
    <name evidence="4" type="ORF">C7Y44_01010</name>
</gene>
<evidence type="ECO:0000313" key="4">
    <source>
        <dbReference type="EMBL" id="TQR46300.1"/>
    </source>
</evidence>
<dbReference type="RefSeq" id="WP_142542227.1">
    <property type="nucleotide sequence ID" value="NZ_SADY01000001.1"/>
</dbReference>
<name>A0ABY3AUU5_PAEPP</name>
<keyword evidence="4" id="KW-0378">Hydrolase</keyword>
<dbReference type="PANTHER" id="PTHR46825">
    <property type="entry name" value="D-ALANYL-D-ALANINE-CARBOXYPEPTIDASE/ENDOPEPTIDASE AMPH"/>
    <property type="match status" value="1"/>
</dbReference>
<dbReference type="GO" id="GO:0016787">
    <property type="term" value="F:hydrolase activity"/>
    <property type="evidence" value="ECO:0007669"/>
    <property type="project" value="UniProtKB-KW"/>
</dbReference>
<organism evidence="4 5">
    <name type="scientific">Paenibacillus popilliae</name>
    <name type="common">Bacillus popilliae</name>
    <dbReference type="NCBI Taxonomy" id="78057"/>
    <lineage>
        <taxon>Bacteria</taxon>
        <taxon>Bacillati</taxon>
        <taxon>Bacillota</taxon>
        <taxon>Bacilli</taxon>
        <taxon>Bacillales</taxon>
        <taxon>Paenibacillaceae</taxon>
        <taxon>Paenibacillus</taxon>
    </lineage>
</organism>
<evidence type="ECO:0000313" key="5">
    <source>
        <dbReference type="Proteomes" id="UP000316208"/>
    </source>
</evidence>
<sequence length="328" mass="36626">MNSNHLNRKFDSYIQSMHERGDFNGSVLIAVQGEVILARGYGFANVELNVPNQRETVYRIGSISKPITAEAIQTLAYHGQLRLGEQLTTYLPEFPQWEHISIEQLLTHRSGIPNYVLLPEFPQFSLLPHTLDELIATFSALPLNFVPGTMFEYANSNYILLGKVIEAISGMTYTDYVRQYVLFPAGMEDTMLEDSTTNIANRAVGYEVDSIGSLQRASYIDMSNAHAAGGFLSTIDDLYRLDCVLRSKCSFKQDAGDASGKMYAHHQPYGYGWFIPSIPVVFHHGGINGFTSTFVRHLEQNLTVIALSNIVTPNTAALGQHLMDMLME</sequence>
<dbReference type="Gene3D" id="3.40.710.10">
    <property type="entry name" value="DD-peptidase/beta-lactamase superfamily"/>
    <property type="match status" value="1"/>
</dbReference>
<keyword evidence="2" id="KW-0472">Membrane</keyword>
<dbReference type="InterPro" id="IPR012338">
    <property type="entry name" value="Beta-lactam/transpept-like"/>
</dbReference>
<feature type="domain" description="Beta-lactamase-related" evidence="3">
    <location>
        <begin position="11"/>
        <end position="316"/>
    </location>
</feature>
<dbReference type="InterPro" id="IPR050491">
    <property type="entry name" value="AmpC-like"/>
</dbReference>
<accession>A0ABY3AUU5</accession>
<dbReference type="SUPFAM" id="SSF56601">
    <property type="entry name" value="beta-lactamase/transpeptidase-like"/>
    <property type="match status" value="1"/>
</dbReference>
<dbReference type="PANTHER" id="PTHR46825:SF11">
    <property type="entry name" value="PENICILLIN-BINDING PROTEIN 4"/>
    <property type="match status" value="1"/>
</dbReference>
<evidence type="ECO:0000256" key="1">
    <source>
        <dbReference type="ARBA" id="ARBA00004370"/>
    </source>
</evidence>
<comment type="subcellular location">
    <subcellularLocation>
        <location evidence="1">Membrane</location>
    </subcellularLocation>
</comment>